<keyword evidence="4" id="KW-1185">Reference proteome</keyword>
<proteinExistence type="predicted"/>
<feature type="transmembrane region" description="Helical" evidence="2">
    <location>
        <begin position="26"/>
        <end position="49"/>
    </location>
</feature>
<accession>A0A1E8Q935</accession>
<dbReference type="Proteomes" id="UP000178953">
    <property type="component" value="Unassembled WGS sequence"/>
</dbReference>
<evidence type="ECO:0000313" key="3">
    <source>
        <dbReference type="EMBL" id="OFJ54590.1"/>
    </source>
</evidence>
<evidence type="ECO:0000256" key="2">
    <source>
        <dbReference type="SAM" id="Phobius"/>
    </source>
</evidence>
<sequence>MVSMSAMTPAAGQLVHAMMGVDWHGWLFLLGVIAACWVLTVAITGALFAGGSARSSQRSPAPVAADNAGAANPPASHTRNRRHV</sequence>
<evidence type="ECO:0000313" key="4">
    <source>
        <dbReference type="Proteomes" id="UP000178953"/>
    </source>
</evidence>
<keyword evidence="2" id="KW-0472">Membrane</keyword>
<keyword evidence="2" id="KW-0812">Transmembrane</keyword>
<gene>
    <name evidence="3" type="ORF">BEL07_06490</name>
</gene>
<feature type="region of interest" description="Disordered" evidence="1">
    <location>
        <begin position="52"/>
        <end position="84"/>
    </location>
</feature>
<dbReference type="AlphaFoldDB" id="A0A1E8Q935"/>
<name>A0A1E8Q935_9MYCO</name>
<keyword evidence="2" id="KW-1133">Transmembrane helix</keyword>
<reference evidence="3 4" key="1">
    <citation type="submission" date="2016-09" db="EMBL/GenBank/DDBJ databases">
        <title>genome sequence of Mycobacterium sp. 739 SCH.</title>
        <authorList>
            <person name="Greninger A.L."/>
            <person name="Qin X."/>
            <person name="Jerome K."/>
            <person name="Vora S."/>
            <person name="Quinn K."/>
        </authorList>
    </citation>
    <scope>NUCLEOTIDE SEQUENCE [LARGE SCALE GENOMIC DNA]</scope>
    <source>
        <strain evidence="3 4">SCH</strain>
    </source>
</reference>
<dbReference type="EMBL" id="MCHX01000011">
    <property type="protein sequence ID" value="OFJ54590.1"/>
    <property type="molecule type" value="Genomic_DNA"/>
</dbReference>
<evidence type="ECO:0000256" key="1">
    <source>
        <dbReference type="SAM" id="MobiDB-lite"/>
    </source>
</evidence>
<organism evidence="3 4">
    <name type="scientific">Mycolicibacterium grossiae</name>
    <dbReference type="NCBI Taxonomy" id="1552759"/>
    <lineage>
        <taxon>Bacteria</taxon>
        <taxon>Bacillati</taxon>
        <taxon>Actinomycetota</taxon>
        <taxon>Actinomycetes</taxon>
        <taxon>Mycobacteriales</taxon>
        <taxon>Mycobacteriaceae</taxon>
        <taxon>Mycolicibacterium</taxon>
    </lineage>
</organism>
<protein>
    <submittedName>
        <fullName evidence="3">Uncharacterized protein</fullName>
    </submittedName>
</protein>
<comment type="caution">
    <text evidence="3">The sequence shown here is derived from an EMBL/GenBank/DDBJ whole genome shotgun (WGS) entry which is preliminary data.</text>
</comment>
<feature type="compositionally biased region" description="Low complexity" evidence="1">
    <location>
        <begin position="60"/>
        <end position="75"/>
    </location>
</feature>